<proteinExistence type="predicted"/>
<dbReference type="STRING" id="272562.CA_C2815"/>
<keyword evidence="2" id="KW-1185">Reference proteome</keyword>
<evidence type="ECO:0000313" key="2">
    <source>
        <dbReference type="Proteomes" id="UP000000814"/>
    </source>
</evidence>
<sequence>MRVIINNFTYQFEIYVEEIIKRTGIETLCKKCESKGRRNYQLKNKQKIAGLITQLLYYIR</sequence>
<name>Q97FC5_CLOAB</name>
<dbReference type="PIR" id="D97246">
    <property type="entry name" value="D97246"/>
</dbReference>
<dbReference type="KEGG" id="cac:CA_C2815"/>
<evidence type="ECO:0000313" key="1">
    <source>
        <dbReference type="EMBL" id="AAK80759.1"/>
    </source>
</evidence>
<dbReference type="AlphaFoldDB" id="Q97FC5"/>
<dbReference type="Proteomes" id="UP000000814">
    <property type="component" value="Chromosome"/>
</dbReference>
<accession>Q97FC5</accession>
<dbReference type="HOGENOM" id="CLU_2932966_0_0_9"/>
<protein>
    <submittedName>
        <fullName evidence="1">Uncharacterized protein</fullName>
    </submittedName>
</protein>
<gene>
    <name evidence="1" type="ordered locus">CA_C2815</name>
</gene>
<dbReference type="EMBL" id="AE001437">
    <property type="protein sequence ID" value="AAK80759.1"/>
    <property type="molecule type" value="Genomic_DNA"/>
</dbReference>
<organism evidence="1 2">
    <name type="scientific">Clostridium acetobutylicum (strain ATCC 824 / DSM 792 / JCM 1419 / IAM 19013 / LMG 5710 / NBRC 13948 / NRRL B-527 / VKM B-1787 / 2291 / W)</name>
    <dbReference type="NCBI Taxonomy" id="272562"/>
    <lineage>
        <taxon>Bacteria</taxon>
        <taxon>Bacillati</taxon>
        <taxon>Bacillota</taxon>
        <taxon>Clostridia</taxon>
        <taxon>Eubacteriales</taxon>
        <taxon>Clostridiaceae</taxon>
        <taxon>Clostridium</taxon>
    </lineage>
</organism>
<reference evidence="1 2" key="1">
    <citation type="journal article" date="2001" name="J. Bacteriol.">
        <title>Genome sequence and comparative analysis of the solvent-producing bacterium Clostridium acetobutylicum.</title>
        <authorList>
            <person name="Nolling J."/>
            <person name="Breton G."/>
            <person name="Omelchenko M.V."/>
            <person name="Makarova K.S."/>
            <person name="Zeng Q."/>
            <person name="Gibson R."/>
            <person name="Lee H.M."/>
            <person name="Dubois J."/>
            <person name="Qiu D."/>
            <person name="Hitti J."/>
            <person name="Wolf Y.I."/>
            <person name="Tatusov R.L."/>
            <person name="Sabathe F."/>
            <person name="Doucette-Stamm L."/>
            <person name="Soucaille P."/>
            <person name="Daly M.J."/>
            <person name="Bennett G.N."/>
            <person name="Koonin E.V."/>
            <person name="Smith D.R."/>
        </authorList>
    </citation>
    <scope>NUCLEOTIDE SEQUENCE [LARGE SCALE GENOMIC DNA]</scope>
    <source>
        <strain evidence="2">ATCC 824 / DSM 792 / JCM 1419 / LMG 5710 / VKM B-1787</strain>
    </source>
</reference>